<evidence type="ECO:0000313" key="3">
    <source>
        <dbReference type="Proteomes" id="UP000054166"/>
    </source>
</evidence>
<dbReference type="Proteomes" id="UP000054166">
    <property type="component" value="Unassembled WGS sequence"/>
</dbReference>
<dbReference type="EMBL" id="KN833013">
    <property type="protein sequence ID" value="KIM78827.1"/>
    <property type="molecule type" value="Genomic_DNA"/>
</dbReference>
<organism evidence="2 3">
    <name type="scientific">Piloderma croceum (strain F 1598)</name>
    <dbReference type="NCBI Taxonomy" id="765440"/>
    <lineage>
        <taxon>Eukaryota</taxon>
        <taxon>Fungi</taxon>
        <taxon>Dikarya</taxon>
        <taxon>Basidiomycota</taxon>
        <taxon>Agaricomycotina</taxon>
        <taxon>Agaricomycetes</taxon>
        <taxon>Agaricomycetidae</taxon>
        <taxon>Atheliales</taxon>
        <taxon>Atheliaceae</taxon>
        <taxon>Piloderma</taxon>
    </lineage>
</organism>
<sequence>MTAALQMPSPKKTKKGGSPLPVLPDLNPTLSPADAIAEAWKKESQENQEKWRREDAKARYDYEARRRWKKDRPKM</sequence>
<accession>A0A0C3BNC8</accession>
<proteinExistence type="predicted"/>
<keyword evidence="3" id="KW-1185">Reference proteome</keyword>
<evidence type="ECO:0000256" key="1">
    <source>
        <dbReference type="SAM" id="MobiDB-lite"/>
    </source>
</evidence>
<evidence type="ECO:0000313" key="2">
    <source>
        <dbReference type="EMBL" id="KIM78827.1"/>
    </source>
</evidence>
<gene>
    <name evidence="2" type="ORF">PILCRDRAFT_823935</name>
</gene>
<dbReference type="InParanoid" id="A0A0C3BNC8"/>
<feature type="region of interest" description="Disordered" evidence="1">
    <location>
        <begin position="1"/>
        <end position="30"/>
    </location>
</feature>
<dbReference type="OrthoDB" id="3220849at2759"/>
<dbReference type="AlphaFoldDB" id="A0A0C3BNC8"/>
<dbReference type="HOGENOM" id="CLU_196961_0_0_1"/>
<reference evidence="3" key="2">
    <citation type="submission" date="2015-01" db="EMBL/GenBank/DDBJ databases">
        <title>Evolutionary Origins and Diversification of the Mycorrhizal Mutualists.</title>
        <authorList>
            <consortium name="DOE Joint Genome Institute"/>
            <consortium name="Mycorrhizal Genomics Consortium"/>
            <person name="Kohler A."/>
            <person name="Kuo A."/>
            <person name="Nagy L.G."/>
            <person name="Floudas D."/>
            <person name="Copeland A."/>
            <person name="Barry K.W."/>
            <person name="Cichocki N."/>
            <person name="Veneault-Fourrey C."/>
            <person name="LaButti K."/>
            <person name="Lindquist E.A."/>
            <person name="Lipzen A."/>
            <person name="Lundell T."/>
            <person name="Morin E."/>
            <person name="Murat C."/>
            <person name="Riley R."/>
            <person name="Ohm R."/>
            <person name="Sun H."/>
            <person name="Tunlid A."/>
            <person name="Henrissat B."/>
            <person name="Grigoriev I.V."/>
            <person name="Hibbett D.S."/>
            <person name="Martin F."/>
        </authorList>
    </citation>
    <scope>NUCLEOTIDE SEQUENCE [LARGE SCALE GENOMIC DNA]</scope>
    <source>
        <strain evidence="3">F 1598</strain>
    </source>
</reference>
<protein>
    <submittedName>
        <fullName evidence="2">Uncharacterized protein</fullName>
    </submittedName>
</protein>
<name>A0A0C3BNC8_PILCF</name>
<reference evidence="2 3" key="1">
    <citation type="submission" date="2014-04" db="EMBL/GenBank/DDBJ databases">
        <authorList>
            <consortium name="DOE Joint Genome Institute"/>
            <person name="Kuo A."/>
            <person name="Tarkka M."/>
            <person name="Buscot F."/>
            <person name="Kohler A."/>
            <person name="Nagy L.G."/>
            <person name="Floudas D."/>
            <person name="Copeland A."/>
            <person name="Barry K.W."/>
            <person name="Cichocki N."/>
            <person name="Veneault-Fourrey C."/>
            <person name="LaButti K."/>
            <person name="Lindquist E.A."/>
            <person name="Lipzen A."/>
            <person name="Lundell T."/>
            <person name="Morin E."/>
            <person name="Murat C."/>
            <person name="Sun H."/>
            <person name="Tunlid A."/>
            <person name="Henrissat B."/>
            <person name="Grigoriev I.V."/>
            <person name="Hibbett D.S."/>
            <person name="Martin F."/>
            <person name="Nordberg H.P."/>
            <person name="Cantor M.N."/>
            <person name="Hua S.X."/>
        </authorList>
    </citation>
    <scope>NUCLEOTIDE SEQUENCE [LARGE SCALE GENOMIC DNA]</scope>
    <source>
        <strain evidence="2 3">F 1598</strain>
    </source>
</reference>